<dbReference type="Proteomes" id="UP000886124">
    <property type="component" value="Unassembled WGS sequence"/>
</dbReference>
<dbReference type="InterPro" id="IPR000184">
    <property type="entry name" value="Bac_surfAg_D15"/>
</dbReference>
<gene>
    <name evidence="4" type="ORF">ENJ89_06635</name>
</gene>
<comment type="caution">
    <text evidence="4">The sequence shown here is derived from an EMBL/GenBank/DDBJ whole genome shotgun (WGS) entry which is preliminary data.</text>
</comment>
<dbReference type="Pfam" id="PF01103">
    <property type="entry name" value="Omp85"/>
    <property type="match status" value="1"/>
</dbReference>
<dbReference type="AlphaFoldDB" id="A0A7V5PPK8"/>
<evidence type="ECO:0000256" key="1">
    <source>
        <dbReference type="ARBA" id="ARBA00004370"/>
    </source>
</evidence>
<name>A0A7V5PPK8_CALAY</name>
<feature type="domain" description="Bacterial surface antigen (D15)" evidence="3">
    <location>
        <begin position="13"/>
        <end position="85"/>
    </location>
</feature>
<evidence type="ECO:0000313" key="4">
    <source>
        <dbReference type="EMBL" id="HHJ52853.1"/>
    </source>
</evidence>
<sequence>ELRFPLIDRLGIRLPLGSISFNSIRGALFVDAGNAWNDTWEGLKGSFGLGVRVRVGGFLVLRYDIGRRTDFKTFSGRTYSQFFFGWDF</sequence>
<evidence type="ECO:0000259" key="3">
    <source>
        <dbReference type="Pfam" id="PF01103"/>
    </source>
</evidence>
<dbReference type="Gene3D" id="2.40.160.50">
    <property type="entry name" value="membrane protein fhac: a member of the omp85/tpsb transporter family"/>
    <property type="match status" value="1"/>
</dbReference>
<reference evidence="4" key="1">
    <citation type="journal article" date="2020" name="mSystems">
        <title>Genome- and Community-Level Interaction Insights into Carbon Utilization and Element Cycling Functions of Hydrothermarchaeota in Hydrothermal Sediment.</title>
        <authorList>
            <person name="Zhou Z."/>
            <person name="Liu Y."/>
            <person name="Xu W."/>
            <person name="Pan J."/>
            <person name="Luo Z.H."/>
            <person name="Li M."/>
        </authorList>
    </citation>
    <scope>NUCLEOTIDE SEQUENCE [LARGE SCALE GENOMIC DNA]</scope>
    <source>
        <strain evidence="4">HyVt-527</strain>
    </source>
</reference>
<evidence type="ECO:0000256" key="2">
    <source>
        <dbReference type="ARBA" id="ARBA00023136"/>
    </source>
</evidence>
<feature type="non-terminal residue" evidence="4">
    <location>
        <position position="1"/>
    </location>
</feature>
<organism evidence="4">
    <name type="scientific">Caldithrix abyssi</name>
    <dbReference type="NCBI Taxonomy" id="187145"/>
    <lineage>
        <taxon>Bacteria</taxon>
        <taxon>Pseudomonadati</taxon>
        <taxon>Calditrichota</taxon>
        <taxon>Calditrichia</taxon>
        <taxon>Calditrichales</taxon>
        <taxon>Calditrichaceae</taxon>
        <taxon>Caldithrix</taxon>
    </lineage>
</organism>
<protein>
    <recommendedName>
        <fullName evidence="3">Bacterial surface antigen (D15) domain-containing protein</fullName>
    </recommendedName>
</protein>
<accession>A0A7V5PPK8</accession>
<dbReference type="EMBL" id="DROD01000446">
    <property type="protein sequence ID" value="HHJ52853.1"/>
    <property type="molecule type" value="Genomic_DNA"/>
</dbReference>
<keyword evidence="2" id="KW-0472">Membrane</keyword>
<comment type="subcellular location">
    <subcellularLocation>
        <location evidence="1">Membrane</location>
    </subcellularLocation>
</comment>
<dbReference type="GO" id="GO:0019867">
    <property type="term" value="C:outer membrane"/>
    <property type="evidence" value="ECO:0007669"/>
    <property type="project" value="InterPro"/>
</dbReference>
<proteinExistence type="predicted"/>